<evidence type="ECO:0000256" key="7">
    <source>
        <dbReference type="PIRSR" id="PIRSR001235-1"/>
    </source>
</evidence>
<dbReference type="PANTHER" id="PTHR32494:SF19">
    <property type="entry name" value="ALLANTOATE DEIMINASE-RELATED"/>
    <property type="match status" value="1"/>
</dbReference>
<evidence type="ECO:0000313" key="10">
    <source>
        <dbReference type="Proteomes" id="UP000032076"/>
    </source>
</evidence>
<organism evidence="9 10">
    <name type="scientific">Caldibacillus thermoamylovorans</name>
    <dbReference type="NCBI Taxonomy" id="35841"/>
    <lineage>
        <taxon>Bacteria</taxon>
        <taxon>Bacillati</taxon>
        <taxon>Bacillota</taxon>
        <taxon>Bacilli</taxon>
        <taxon>Bacillales</taxon>
        <taxon>Bacillaceae</taxon>
        <taxon>Caldibacillus</taxon>
    </lineage>
</organism>
<feature type="binding site" evidence="7">
    <location>
        <position position="91"/>
    </location>
    <ligand>
        <name>Zn(2+)</name>
        <dbReference type="ChEBI" id="CHEBI:29105"/>
        <label>2</label>
    </ligand>
</feature>
<dbReference type="PROSITE" id="PS00758">
    <property type="entry name" value="ARGE_DAPE_CPG2_1"/>
    <property type="match status" value="1"/>
</dbReference>
<dbReference type="Gene3D" id="3.40.630.10">
    <property type="entry name" value="Zn peptidases"/>
    <property type="match status" value="1"/>
</dbReference>
<dbReference type="InterPro" id="IPR010158">
    <property type="entry name" value="Amidase_Cbmase"/>
</dbReference>
<dbReference type="NCBIfam" id="TIGR01879">
    <property type="entry name" value="hydantase"/>
    <property type="match status" value="1"/>
</dbReference>
<feature type="binding site" evidence="7">
    <location>
        <position position="387"/>
    </location>
    <ligand>
        <name>Zn(2+)</name>
        <dbReference type="ChEBI" id="CHEBI:29105"/>
        <label>2</label>
    </ligand>
</feature>
<dbReference type="InterPro" id="IPR001261">
    <property type="entry name" value="ArgE/DapE_CS"/>
</dbReference>
<keyword evidence="6" id="KW-0464">Manganese</keyword>
<dbReference type="GO" id="GO:0046872">
    <property type="term" value="F:metal ion binding"/>
    <property type="evidence" value="ECO:0007669"/>
    <property type="project" value="UniProtKB-KW"/>
</dbReference>
<sequence length="418" mass="46948">MFDLKEWLLQTLLKLNLTNFMELKYGFTRLGFSKQEKLAHEQFRKIASNLGLKIWQDQVGNQWALWEVDPNAPTIGMGSHLDTVVEGGGYDGVAGIVIALGAIRELKRKNINPQKNIAVICFICEESARFGISTIGSKTIAGTINKSMWEKVTDKDNITIRQAMEEYGINWDHFQNAYCEENRFESFIELHIEQGNQLHKNKKDIGIVYGISTPIRLKVTAYGIANHTGTSLMDERNDALVAISPLISIVQEEALKINEKSKHPLVATVSTVNVQPNVMNVIPGTVELGIDIRSVDDKLKRDFAKNISSHCKRLAEKHQIKVKIEVLADEDSVIMDKNIQEKFSELCEHMGLSYCIMNSGAGHDVMNMAKRWPSGLIFIPSINGISHHPDEYTPLRNLELGVSVLTTYLTNEVGGYHK</sequence>
<comment type="subunit">
    <text evidence="3">Homodimer.</text>
</comment>
<dbReference type="PIRSF" id="PIRSF001235">
    <property type="entry name" value="Amidase_carbamoylase"/>
    <property type="match status" value="1"/>
</dbReference>
<feature type="binding site" evidence="7">
    <location>
        <position position="80"/>
    </location>
    <ligand>
        <name>Zn(2+)</name>
        <dbReference type="ChEBI" id="CHEBI:29105"/>
        <label>1</label>
    </ligand>
</feature>
<dbReference type="CDD" id="cd03884">
    <property type="entry name" value="M20_bAS"/>
    <property type="match status" value="1"/>
</dbReference>
<name>A0ABD4A841_9BACI</name>
<evidence type="ECO:0000256" key="2">
    <source>
        <dbReference type="ARBA" id="ARBA00006153"/>
    </source>
</evidence>
<keyword evidence="5 9" id="KW-0378">Hydrolase</keyword>
<comment type="cofactor">
    <cofactor evidence="7">
        <name>Zn(2+)</name>
        <dbReference type="ChEBI" id="CHEBI:29105"/>
    </cofactor>
    <text evidence="7">Binds 2 Zn(2+) ions per subunit.</text>
</comment>
<accession>A0ABD4A841</accession>
<dbReference type="InterPro" id="IPR036264">
    <property type="entry name" value="Bact_exopeptidase_dim_dom"/>
</dbReference>
<dbReference type="Pfam" id="PF01546">
    <property type="entry name" value="Peptidase_M20"/>
    <property type="match status" value="1"/>
</dbReference>
<dbReference type="SUPFAM" id="SSF55031">
    <property type="entry name" value="Bacterial exopeptidase dimerisation domain"/>
    <property type="match status" value="1"/>
</dbReference>
<dbReference type="PANTHER" id="PTHR32494">
    <property type="entry name" value="ALLANTOATE DEIMINASE-RELATED"/>
    <property type="match status" value="1"/>
</dbReference>
<keyword evidence="7" id="KW-0862">Zinc</keyword>
<evidence type="ECO:0000256" key="4">
    <source>
        <dbReference type="ARBA" id="ARBA00022723"/>
    </source>
</evidence>
<dbReference type="AlphaFoldDB" id="A0ABD4A841"/>
<feature type="binding site" evidence="8">
    <location>
        <position position="216"/>
    </location>
    <ligand>
        <name>allantoate</name>
        <dbReference type="ChEBI" id="CHEBI:17536"/>
    </ligand>
</feature>
<evidence type="ECO:0000256" key="5">
    <source>
        <dbReference type="ARBA" id="ARBA00022801"/>
    </source>
</evidence>
<comment type="caution">
    <text evidence="9">The sequence shown here is derived from an EMBL/GenBank/DDBJ whole genome shotgun (WGS) entry which is preliminary data.</text>
</comment>
<dbReference type="Proteomes" id="UP000032076">
    <property type="component" value="Unassembled WGS sequence"/>
</dbReference>
<feature type="binding site" evidence="7">
    <location>
        <position position="91"/>
    </location>
    <ligand>
        <name>Zn(2+)</name>
        <dbReference type="ChEBI" id="CHEBI:29105"/>
        <label>1</label>
    </ligand>
</feature>
<dbReference type="Gene3D" id="3.30.70.360">
    <property type="match status" value="1"/>
</dbReference>
<comment type="cofactor">
    <cofactor evidence="1">
        <name>Mn(2+)</name>
        <dbReference type="ChEBI" id="CHEBI:29035"/>
    </cofactor>
</comment>
<dbReference type="EMBL" id="JXLU01000090">
    <property type="protein sequence ID" value="KIO72594.1"/>
    <property type="molecule type" value="Genomic_DNA"/>
</dbReference>
<dbReference type="GO" id="GO:0050538">
    <property type="term" value="F:N-carbamoyl-L-amino-acid hydrolase activity"/>
    <property type="evidence" value="ECO:0007669"/>
    <property type="project" value="UniProtKB-EC"/>
</dbReference>
<evidence type="ECO:0000256" key="1">
    <source>
        <dbReference type="ARBA" id="ARBA00001936"/>
    </source>
</evidence>
<keyword evidence="4 7" id="KW-0479">Metal-binding</keyword>
<protein>
    <submittedName>
        <fullName evidence="9">N-carbamoyl-L-amino acid hydrolase</fullName>
        <ecNumber evidence="9">3.5.1.87</ecNumber>
    </submittedName>
</protein>
<evidence type="ECO:0000256" key="3">
    <source>
        <dbReference type="ARBA" id="ARBA00011738"/>
    </source>
</evidence>
<feature type="binding site" evidence="7">
    <location>
        <position position="126"/>
    </location>
    <ligand>
        <name>Zn(2+)</name>
        <dbReference type="ChEBI" id="CHEBI:29105"/>
        <label>2</label>
    </ligand>
</feature>
<evidence type="ECO:0000313" key="9">
    <source>
        <dbReference type="EMBL" id="KIO72594.1"/>
    </source>
</evidence>
<comment type="similarity">
    <text evidence="2">Belongs to the peptidase M20 family.</text>
</comment>
<reference evidence="9 10" key="1">
    <citation type="submission" date="2015-01" db="EMBL/GenBank/DDBJ databases">
        <title>Draft Genome Sequences of Four Bacillus thermoamylovorans Strains, Isolated From Food Products.</title>
        <authorList>
            <person name="Krawcyk A.O."/>
            <person name="Berendsen E.M."/>
            <person name="Eijlander R.T."/>
            <person name="de Jong A."/>
            <person name="Wells-Bennik M."/>
            <person name="Kuipers O.P."/>
        </authorList>
    </citation>
    <scope>NUCLEOTIDE SEQUENCE [LARGE SCALE GENOMIC DNA]</scope>
    <source>
        <strain evidence="9 10">B4167</strain>
    </source>
</reference>
<dbReference type="EC" id="3.5.1.87" evidence="9"/>
<evidence type="ECO:0000256" key="6">
    <source>
        <dbReference type="ARBA" id="ARBA00023211"/>
    </source>
</evidence>
<evidence type="ECO:0000256" key="8">
    <source>
        <dbReference type="PIRSR" id="PIRSR001235-2"/>
    </source>
</evidence>
<gene>
    <name evidence="9" type="ORF">B4167_2896</name>
</gene>
<feature type="binding site" evidence="8">
    <location>
        <position position="280"/>
    </location>
    <ligand>
        <name>allantoate</name>
        <dbReference type="ChEBI" id="CHEBI:17536"/>
    </ligand>
</feature>
<dbReference type="RefSeq" id="WP_041902792.1">
    <property type="nucleotide sequence ID" value="NZ_JAJCHI010000041.1"/>
</dbReference>
<dbReference type="NCBIfam" id="NF006771">
    <property type="entry name" value="PRK09290.1-5"/>
    <property type="match status" value="1"/>
</dbReference>
<proteinExistence type="inferred from homology"/>
<dbReference type="SUPFAM" id="SSF53187">
    <property type="entry name" value="Zn-dependent exopeptidases"/>
    <property type="match status" value="1"/>
</dbReference>
<feature type="binding site" evidence="8">
    <location>
        <position position="293"/>
    </location>
    <ligand>
        <name>allantoate</name>
        <dbReference type="ChEBI" id="CHEBI:17536"/>
    </ligand>
</feature>
<feature type="binding site" evidence="7">
    <location>
        <position position="191"/>
    </location>
    <ligand>
        <name>Zn(2+)</name>
        <dbReference type="ChEBI" id="CHEBI:29105"/>
        <label>1</label>
    </ligand>
</feature>
<dbReference type="InterPro" id="IPR002933">
    <property type="entry name" value="Peptidase_M20"/>
</dbReference>